<evidence type="ECO:0000259" key="3">
    <source>
        <dbReference type="Pfam" id="PF13204"/>
    </source>
</evidence>
<dbReference type="PANTHER" id="PTHR37836:SF2">
    <property type="entry name" value="DUF4038 DOMAIN-CONTAINING PROTEIN"/>
    <property type="match status" value="1"/>
</dbReference>
<dbReference type="Pfam" id="PF13204">
    <property type="entry name" value="Apiosidase"/>
    <property type="match status" value="1"/>
</dbReference>
<proteinExistence type="predicted"/>
<name>A0ABP8N4J1_9BACT</name>
<feature type="domain" description="Apiosidase-like catalytic" evidence="3">
    <location>
        <begin position="130"/>
        <end position="498"/>
    </location>
</feature>
<accession>A0ABP8N4J1</accession>
<gene>
    <name evidence="5" type="ORF">GCM10023189_33860</name>
</gene>
<evidence type="ECO:0000259" key="4">
    <source>
        <dbReference type="Pfam" id="PF16586"/>
    </source>
</evidence>
<keyword evidence="1" id="KW-0472">Membrane</keyword>
<organism evidence="5 6">
    <name type="scientific">Nibrella saemangeumensis</name>
    <dbReference type="NCBI Taxonomy" id="1084526"/>
    <lineage>
        <taxon>Bacteria</taxon>
        <taxon>Pseudomonadati</taxon>
        <taxon>Bacteroidota</taxon>
        <taxon>Cytophagia</taxon>
        <taxon>Cytophagales</taxon>
        <taxon>Spirosomataceae</taxon>
        <taxon>Nibrella</taxon>
    </lineage>
</organism>
<dbReference type="Pfam" id="PF16586">
    <property type="entry name" value="DUF5060"/>
    <property type="match status" value="1"/>
</dbReference>
<evidence type="ECO:0000256" key="2">
    <source>
        <dbReference type="SAM" id="SignalP"/>
    </source>
</evidence>
<keyword evidence="1" id="KW-0812">Transmembrane</keyword>
<keyword evidence="2" id="KW-0732">Signal</keyword>
<comment type="caution">
    <text evidence="5">The sequence shown here is derived from an EMBL/GenBank/DDBJ whole genome shotgun (WGS) entry which is preliminary data.</text>
</comment>
<evidence type="ECO:0000313" key="6">
    <source>
        <dbReference type="Proteomes" id="UP001501175"/>
    </source>
</evidence>
<dbReference type="Gene3D" id="3.20.20.80">
    <property type="entry name" value="Glycosidases"/>
    <property type="match status" value="1"/>
</dbReference>
<keyword evidence="1" id="KW-1133">Transmembrane helix</keyword>
<reference evidence="6" key="1">
    <citation type="journal article" date="2019" name="Int. J. Syst. Evol. Microbiol.">
        <title>The Global Catalogue of Microorganisms (GCM) 10K type strain sequencing project: providing services to taxonomists for standard genome sequencing and annotation.</title>
        <authorList>
            <consortium name="The Broad Institute Genomics Platform"/>
            <consortium name="The Broad Institute Genome Sequencing Center for Infectious Disease"/>
            <person name="Wu L."/>
            <person name="Ma J."/>
        </authorList>
    </citation>
    <scope>NUCLEOTIDE SEQUENCE [LARGE SCALE GENOMIC DNA]</scope>
    <source>
        <strain evidence="6">JCM 17927</strain>
    </source>
</reference>
<feature type="transmembrane region" description="Helical" evidence="1">
    <location>
        <begin position="641"/>
        <end position="660"/>
    </location>
</feature>
<dbReference type="InterPro" id="IPR013783">
    <property type="entry name" value="Ig-like_fold"/>
</dbReference>
<evidence type="ECO:0000256" key="1">
    <source>
        <dbReference type="SAM" id="Phobius"/>
    </source>
</evidence>
<protein>
    <recommendedName>
        <fullName evidence="7">DUF4038 domain-containing protein</fullName>
    </recommendedName>
</protein>
<feature type="signal peptide" evidence="2">
    <location>
        <begin position="1"/>
        <end position="22"/>
    </location>
</feature>
<dbReference type="InterPro" id="IPR032260">
    <property type="entry name" value="DUF5060"/>
</dbReference>
<dbReference type="EMBL" id="BAABHD010000032">
    <property type="protein sequence ID" value="GAA4459751.1"/>
    <property type="molecule type" value="Genomic_DNA"/>
</dbReference>
<feature type="domain" description="DUF5060" evidence="4">
    <location>
        <begin position="26"/>
        <end position="93"/>
    </location>
</feature>
<sequence length="667" mass="75518">MKFSRLLLSTLIGILFRLAASAAPAIHVWEVQELTFTAKNSYRNPYLEANSWIDLTGPGFSKRVYGFWDGGSTFRVRWVATQPGVWRWKSGSNPNDAGLSGQAGSVTVVAWTDAEKVANPVRRGFLKATANQHALTYADGTPFFAVGDTWYALGANRFRWYDDTLKRPIGPNAGFKDYVRLRKAQGYNWVSVIAAFPNWKTDDSSYHMRLPDSARTTLRSAWMEFGTGSAKNMDNEGGKPFLFPGKVPGYENYFPDMDRINPAYFRYLDRKIAYLNAHGFIPFMEASRRDASVLWAQYYEWPGSYVRYLQYFYARYQAYNTVLSPVHFDYYDGTISPADYTHAIQEMEKEYGPLPFGNLLSSNANPSTLVNWGDSSWVTLHQIGNKREHAYYWYLTEIYNARHPRPALNGEPYYAGYKDARGEAIGVNYSRGAEGGTDRDNALVRSCAYGSFLSGALAGHVYGAEGIWGADIEPSAPTHMWDAFLWPSGGQMNHLRTFAFSIGRHYQALEPLTDLVYPNKTPDALSYEGWAYCARTPDKNHFLLYFERKCPPAEVRGARLNSVYRAQWFNPRTGTWQPVGEGVLPSSKIGIIKLPELPDERDWGLRLVYAGPNVNNLRPPGWRNETLWEKTVKNMLAHRAVLPYAGAGMAFALLGGFFLGRSRRHKE</sequence>
<evidence type="ECO:0000313" key="5">
    <source>
        <dbReference type="EMBL" id="GAA4459751.1"/>
    </source>
</evidence>
<dbReference type="InterPro" id="IPR025277">
    <property type="entry name" value="Apiosidase-like_cat_dom"/>
</dbReference>
<dbReference type="Gene3D" id="2.60.40.10">
    <property type="entry name" value="Immunoglobulins"/>
    <property type="match status" value="1"/>
</dbReference>
<evidence type="ECO:0008006" key="7">
    <source>
        <dbReference type="Google" id="ProtNLM"/>
    </source>
</evidence>
<dbReference type="Proteomes" id="UP001501175">
    <property type="component" value="Unassembled WGS sequence"/>
</dbReference>
<feature type="chain" id="PRO_5046336221" description="DUF4038 domain-containing protein" evidence="2">
    <location>
        <begin position="23"/>
        <end position="667"/>
    </location>
</feature>
<dbReference type="PANTHER" id="PTHR37836">
    <property type="entry name" value="LMO1036 PROTEIN"/>
    <property type="match status" value="1"/>
</dbReference>
<keyword evidence="6" id="KW-1185">Reference proteome</keyword>
<dbReference type="RefSeq" id="WP_345245085.1">
    <property type="nucleotide sequence ID" value="NZ_BAABHD010000032.1"/>
</dbReference>